<dbReference type="InterPro" id="IPR036291">
    <property type="entry name" value="NAD(P)-bd_dom_sf"/>
</dbReference>
<evidence type="ECO:0000256" key="2">
    <source>
        <dbReference type="RuleBase" id="RU000363"/>
    </source>
</evidence>
<dbReference type="EMBL" id="FLQS01000052">
    <property type="protein sequence ID" value="SBS78397.1"/>
    <property type="molecule type" value="Genomic_DNA"/>
</dbReference>
<proteinExistence type="inferred from homology"/>
<comment type="similarity">
    <text evidence="2">Belongs to the short-chain dehydrogenases/reductases (SDR) family.</text>
</comment>
<dbReference type="CDD" id="cd05327">
    <property type="entry name" value="retinol-DH_like_SDR_c_like"/>
    <property type="match status" value="1"/>
</dbReference>
<protein>
    <submittedName>
        <fullName evidence="3">Retinol dehydrogenase 12</fullName>
        <ecNumber evidence="3">1.1.1.-</ecNumber>
    </submittedName>
</protein>
<organism evidence="3">
    <name type="scientific">uncultured Mycobacterium sp</name>
    <dbReference type="NCBI Taxonomy" id="171292"/>
    <lineage>
        <taxon>Bacteria</taxon>
        <taxon>Bacillati</taxon>
        <taxon>Actinomycetota</taxon>
        <taxon>Actinomycetes</taxon>
        <taxon>Mycobacteriales</taxon>
        <taxon>Mycobacteriaceae</taxon>
        <taxon>Mycobacterium</taxon>
        <taxon>environmental samples</taxon>
    </lineage>
</organism>
<keyword evidence="1 3" id="KW-0560">Oxidoreductase</keyword>
<dbReference type="PANTHER" id="PTHR43157:SF31">
    <property type="entry name" value="PHOSPHATIDYLINOSITOL-GLYCAN BIOSYNTHESIS CLASS F PROTEIN"/>
    <property type="match status" value="1"/>
</dbReference>
<dbReference type="EC" id="1.1.1.-" evidence="3"/>
<dbReference type="Pfam" id="PF00106">
    <property type="entry name" value="adh_short"/>
    <property type="match status" value="1"/>
</dbReference>
<dbReference type="GO" id="GO:0016491">
    <property type="term" value="F:oxidoreductase activity"/>
    <property type="evidence" value="ECO:0007669"/>
    <property type="project" value="UniProtKB-KW"/>
</dbReference>
<accession>A0A1Y5PI30</accession>
<gene>
    <name evidence="3" type="primary">Rdh</name>
    <name evidence="3" type="ORF">MHPYR_560043</name>
</gene>
<dbReference type="Gene3D" id="3.40.50.720">
    <property type="entry name" value="NAD(P)-binding Rossmann-like Domain"/>
    <property type="match status" value="1"/>
</dbReference>
<sequence length="281" mass="29810">MITGANTGLGYETARALVAKGARVVLAVRNLDKGKAAADLIGRRYPGADVAVQELDLTSLESVRAAADQLRAGHDRIDLLINNAGVMMTPKQATKDGFELQFGTNHLGHFALTGLLLDRLLPEQGSRVVTVSSNGHRFGGIRFDDLQSERSYGRVGAYGQSKLANLLFTYELQRRLAGTGAIAVAAHPGASSSELGRYAPGAVQRIAPLLEQSTEMGALPTLRAAADPTVQGGQYYGPAGFLQLRGYPKLVSSNAKSHDLAVQKRLWAVSESLTGVVYPLG</sequence>
<name>A0A1Y5PI30_9MYCO</name>
<evidence type="ECO:0000256" key="1">
    <source>
        <dbReference type="ARBA" id="ARBA00023002"/>
    </source>
</evidence>
<dbReference type="AlphaFoldDB" id="A0A1Y5PI30"/>
<dbReference type="InterPro" id="IPR002347">
    <property type="entry name" value="SDR_fam"/>
</dbReference>
<dbReference type="PRINTS" id="PR00080">
    <property type="entry name" value="SDRFAMILY"/>
</dbReference>
<dbReference type="NCBIfam" id="NF004846">
    <property type="entry name" value="PRK06197.1"/>
    <property type="match status" value="1"/>
</dbReference>
<evidence type="ECO:0000313" key="3">
    <source>
        <dbReference type="EMBL" id="SBS78397.1"/>
    </source>
</evidence>
<reference evidence="3" key="1">
    <citation type="submission" date="2016-03" db="EMBL/GenBank/DDBJ databases">
        <authorList>
            <person name="Ploux O."/>
        </authorList>
    </citation>
    <scope>NUCLEOTIDE SEQUENCE</scope>
    <source>
        <strain evidence="3">UC10</strain>
    </source>
</reference>
<dbReference type="PANTHER" id="PTHR43157">
    <property type="entry name" value="PHOSPHATIDYLINOSITOL-GLYCAN BIOSYNTHESIS CLASS F PROTEIN-RELATED"/>
    <property type="match status" value="1"/>
</dbReference>
<dbReference type="SUPFAM" id="SSF51735">
    <property type="entry name" value="NAD(P)-binding Rossmann-fold domains"/>
    <property type="match status" value="1"/>
</dbReference>